<dbReference type="Proteomes" id="UP000789759">
    <property type="component" value="Unassembled WGS sequence"/>
</dbReference>
<protein>
    <submittedName>
        <fullName evidence="1">17311_t:CDS:1</fullName>
    </submittedName>
</protein>
<dbReference type="AlphaFoldDB" id="A0A9N9KEM5"/>
<proteinExistence type="predicted"/>
<dbReference type="EMBL" id="CAJVQA010055321">
    <property type="protein sequence ID" value="CAG8825114.1"/>
    <property type="molecule type" value="Genomic_DNA"/>
</dbReference>
<feature type="non-terminal residue" evidence="1">
    <location>
        <position position="94"/>
    </location>
</feature>
<accession>A0A9N9KEM5</accession>
<reference evidence="1" key="1">
    <citation type="submission" date="2021-06" db="EMBL/GenBank/DDBJ databases">
        <authorList>
            <person name="Kallberg Y."/>
            <person name="Tangrot J."/>
            <person name="Rosling A."/>
        </authorList>
    </citation>
    <scope>NUCLEOTIDE SEQUENCE</scope>
    <source>
        <strain evidence="1">FL966</strain>
    </source>
</reference>
<evidence type="ECO:0000313" key="1">
    <source>
        <dbReference type="EMBL" id="CAG8825114.1"/>
    </source>
</evidence>
<gene>
    <name evidence="1" type="ORF">CPELLU_LOCUS20067</name>
</gene>
<evidence type="ECO:0000313" key="2">
    <source>
        <dbReference type="Proteomes" id="UP000789759"/>
    </source>
</evidence>
<name>A0A9N9KEM5_9GLOM</name>
<comment type="caution">
    <text evidence="1">The sequence shown here is derived from an EMBL/GenBank/DDBJ whole genome shotgun (WGS) entry which is preliminary data.</text>
</comment>
<feature type="non-terminal residue" evidence="1">
    <location>
        <position position="1"/>
    </location>
</feature>
<organism evidence="1 2">
    <name type="scientific">Cetraspora pellucida</name>
    <dbReference type="NCBI Taxonomy" id="1433469"/>
    <lineage>
        <taxon>Eukaryota</taxon>
        <taxon>Fungi</taxon>
        <taxon>Fungi incertae sedis</taxon>
        <taxon>Mucoromycota</taxon>
        <taxon>Glomeromycotina</taxon>
        <taxon>Glomeromycetes</taxon>
        <taxon>Diversisporales</taxon>
        <taxon>Gigasporaceae</taxon>
        <taxon>Cetraspora</taxon>
    </lineage>
</organism>
<keyword evidence="2" id="KW-1185">Reference proteome</keyword>
<sequence length="94" mass="10823">SKTKILSGTFNNNLNTPFNDFTPTLREINKEIAILNLSNMIAKELLNNSDEKIVYEMPNNDKIIENLVELYKQLLNIQTDINEEDIDDSIEPLI</sequence>